<dbReference type="Proteomes" id="UP001596098">
    <property type="component" value="Unassembled WGS sequence"/>
</dbReference>
<accession>A0ABW1QTI7</accession>
<protein>
    <recommendedName>
        <fullName evidence="4">DUF222 domain-containing protein</fullName>
    </recommendedName>
</protein>
<feature type="region of interest" description="Disordered" evidence="1">
    <location>
        <begin position="1"/>
        <end position="55"/>
    </location>
</feature>
<proteinExistence type="predicted"/>
<evidence type="ECO:0000313" key="2">
    <source>
        <dbReference type="EMBL" id="MFC6152172.1"/>
    </source>
</evidence>
<organism evidence="2 3">
    <name type="scientific">Nocardioides yefusunii</name>
    <dbReference type="NCBI Taxonomy" id="2500546"/>
    <lineage>
        <taxon>Bacteria</taxon>
        <taxon>Bacillati</taxon>
        <taxon>Actinomycetota</taxon>
        <taxon>Actinomycetes</taxon>
        <taxon>Propionibacteriales</taxon>
        <taxon>Nocardioidaceae</taxon>
        <taxon>Nocardioides</taxon>
    </lineage>
</organism>
<evidence type="ECO:0008006" key="4">
    <source>
        <dbReference type="Google" id="ProtNLM"/>
    </source>
</evidence>
<sequence>MPHSAEDPTPEAAEPAQPLDVDEIQLAHENAEAEERAEDDEVAARPRRLPGAGTGDPVSTYVQIHLAGAAAGIDLFAHAAAHVDDAAASEVIDAIRADLIGERRQLLGMAHRLGASDPHILSSAARLGTLAARVSPRGLWSSHTPVADLMRIEALLAAVTGKIAGWDSLLTVADAFDALDPAELKQLLGQGMQHRSALEEVHGVVADRVLRTSSPRQDQAPAESADDDATSPRPWPPNW</sequence>
<dbReference type="EMBL" id="JBHSQI010000001">
    <property type="protein sequence ID" value="MFC6152172.1"/>
    <property type="molecule type" value="Genomic_DNA"/>
</dbReference>
<comment type="caution">
    <text evidence="2">The sequence shown here is derived from an EMBL/GenBank/DDBJ whole genome shotgun (WGS) entry which is preliminary data.</text>
</comment>
<evidence type="ECO:0000256" key="1">
    <source>
        <dbReference type="SAM" id="MobiDB-lite"/>
    </source>
</evidence>
<name>A0ABW1QTI7_9ACTN</name>
<reference evidence="3" key="1">
    <citation type="journal article" date="2019" name="Int. J. Syst. Evol. Microbiol.">
        <title>The Global Catalogue of Microorganisms (GCM) 10K type strain sequencing project: providing services to taxonomists for standard genome sequencing and annotation.</title>
        <authorList>
            <consortium name="The Broad Institute Genomics Platform"/>
            <consortium name="The Broad Institute Genome Sequencing Center for Infectious Disease"/>
            <person name="Wu L."/>
            <person name="Ma J."/>
        </authorList>
    </citation>
    <scope>NUCLEOTIDE SEQUENCE [LARGE SCALE GENOMIC DNA]</scope>
    <source>
        <strain evidence="3">DFY28</strain>
    </source>
</reference>
<dbReference type="RefSeq" id="WP_128220247.1">
    <property type="nucleotide sequence ID" value="NZ_CP034929.1"/>
</dbReference>
<evidence type="ECO:0000313" key="3">
    <source>
        <dbReference type="Proteomes" id="UP001596098"/>
    </source>
</evidence>
<feature type="region of interest" description="Disordered" evidence="1">
    <location>
        <begin position="210"/>
        <end position="239"/>
    </location>
</feature>
<gene>
    <name evidence="2" type="ORF">ACFPWU_00620</name>
</gene>
<feature type="compositionally biased region" description="Basic and acidic residues" evidence="1">
    <location>
        <begin position="25"/>
        <end position="34"/>
    </location>
</feature>
<keyword evidence="3" id="KW-1185">Reference proteome</keyword>